<evidence type="ECO:0000256" key="1">
    <source>
        <dbReference type="SAM" id="MobiDB-lite"/>
    </source>
</evidence>
<evidence type="ECO:0000313" key="4">
    <source>
        <dbReference type="EMBL" id="PMC52045.1"/>
    </source>
</evidence>
<name>A0A2N6SDL7_9BACL</name>
<dbReference type="RefSeq" id="WP_102190035.1">
    <property type="nucleotide sequence ID" value="NZ_PNGT01000007.1"/>
</dbReference>
<dbReference type="PROSITE" id="PS51781">
    <property type="entry name" value="SH3B"/>
    <property type="match status" value="1"/>
</dbReference>
<organism evidence="4 5">
    <name type="scientific">Gemella sanguinis</name>
    <dbReference type="NCBI Taxonomy" id="84135"/>
    <lineage>
        <taxon>Bacteria</taxon>
        <taxon>Bacillati</taxon>
        <taxon>Bacillota</taxon>
        <taxon>Bacilli</taxon>
        <taxon>Bacillales</taxon>
        <taxon>Gemellaceae</taxon>
        <taxon>Gemella</taxon>
    </lineage>
</organism>
<feature type="region of interest" description="Disordered" evidence="1">
    <location>
        <begin position="83"/>
        <end position="111"/>
    </location>
</feature>
<feature type="compositionally biased region" description="Basic and acidic residues" evidence="1">
    <location>
        <begin position="240"/>
        <end position="253"/>
    </location>
</feature>
<feature type="transmembrane region" description="Helical" evidence="2">
    <location>
        <begin position="116"/>
        <end position="137"/>
    </location>
</feature>
<proteinExistence type="predicted"/>
<dbReference type="AlphaFoldDB" id="A0A2N6SDL7"/>
<dbReference type="Gene3D" id="2.30.30.40">
    <property type="entry name" value="SH3 Domains"/>
    <property type="match status" value="1"/>
</dbReference>
<feature type="domain" description="SH3b" evidence="3">
    <location>
        <begin position="275"/>
        <end position="340"/>
    </location>
</feature>
<feature type="compositionally biased region" description="Low complexity" evidence="1">
    <location>
        <begin position="1"/>
        <end position="47"/>
    </location>
</feature>
<dbReference type="Pfam" id="PF08239">
    <property type="entry name" value="SH3_3"/>
    <property type="match status" value="1"/>
</dbReference>
<evidence type="ECO:0000313" key="5">
    <source>
        <dbReference type="Proteomes" id="UP000235670"/>
    </source>
</evidence>
<accession>A0A2N6SDL7</accession>
<keyword evidence="2" id="KW-0812">Transmembrane</keyword>
<dbReference type="EMBL" id="PNGT01000007">
    <property type="protein sequence ID" value="PMC52045.1"/>
    <property type="molecule type" value="Genomic_DNA"/>
</dbReference>
<keyword evidence="2" id="KW-0472">Membrane</keyword>
<dbReference type="Proteomes" id="UP000235670">
    <property type="component" value="Unassembled WGS sequence"/>
</dbReference>
<reference evidence="4 5" key="1">
    <citation type="submission" date="2017-09" db="EMBL/GenBank/DDBJ databases">
        <title>Bacterial strain isolated from the female urinary microbiota.</title>
        <authorList>
            <person name="Thomas-White K."/>
            <person name="Kumar N."/>
            <person name="Forster S."/>
            <person name="Putonti C."/>
            <person name="Lawley T."/>
            <person name="Wolfe A.J."/>
        </authorList>
    </citation>
    <scope>NUCLEOTIDE SEQUENCE [LARGE SCALE GENOMIC DNA]</scope>
    <source>
        <strain evidence="4 5">UMB0186</strain>
    </source>
</reference>
<dbReference type="SMART" id="SM00287">
    <property type="entry name" value="SH3b"/>
    <property type="match status" value="1"/>
</dbReference>
<comment type="caution">
    <text evidence="4">The sequence shown here is derived from an EMBL/GenBank/DDBJ whole genome shotgun (WGS) entry which is preliminary data.</text>
</comment>
<dbReference type="OrthoDB" id="2991528at2"/>
<gene>
    <name evidence="4" type="ORF">CJ218_06505</name>
</gene>
<feature type="region of interest" description="Disordered" evidence="1">
    <location>
        <begin position="240"/>
        <end position="270"/>
    </location>
</feature>
<evidence type="ECO:0000256" key="2">
    <source>
        <dbReference type="SAM" id="Phobius"/>
    </source>
</evidence>
<sequence>MNNQNPNNNRNYNSQNNNPNYNNDQYNNYPNDQYNQYNEQYNNPDYNGQYNNPGYTGQHYDNQNTQYNNTVNDQQYYNQQNNQQYNVPPVNPNYNNYNDNNSYNEEPKNEKKKSPIPIIITAIVTFLVLVVALYFGYNKFMKKENVVDVSAYEINFVTYGTNGEGKPEVDIKKIPEVANTSTEISNFLSKPDISYDKKENLKNGDKVEVTITLNHNTAQKLKLDTKGEFKRTFTVNGLNEKEKEKEKEKETIIVKDNSSSSSPSSNSNRTYFSNRAARIYVDAGVNLRSSSNDSSSVLSTAKKGDTVYVDFTERNSSGETWAFVTYNGKQGWMRADLIGH</sequence>
<evidence type="ECO:0000259" key="3">
    <source>
        <dbReference type="PROSITE" id="PS51781"/>
    </source>
</evidence>
<dbReference type="InterPro" id="IPR003646">
    <property type="entry name" value="SH3-like_bac-type"/>
</dbReference>
<feature type="compositionally biased region" description="Low complexity" evidence="1">
    <location>
        <begin position="257"/>
        <end position="268"/>
    </location>
</feature>
<feature type="compositionally biased region" description="Low complexity" evidence="1">
    <location>
        <begin position="83"/>
        <end position="104"/>
    </location>
</feature>
<protein>
    <recommendedName>
        <fullName evidence="3">SH3b domain-containing protein</fullName>
    </recommendedName>
</protein>
<feature type="region of interest" description="Disordered" evidence="1">
    <location>
        <begin position="1"/>
        <end position="66"/>
    </location>
</feature>
<keyword evidence="2" id="KW-1133">Transmembrane helix</keyword>